<keyword evidence="3" id="KW-1185">Reference proteome</keyword>
<dbReference type="OrthoDB" id="6077919at2759"/>
<dbReference type="AlphaFoldDB" id="A0A9P9DLQ3"/>
<name>A0A9P9DLQ3_9HYPO</name>
<feature type="region of interest" description="Disordered" evidence="1">
    <location>
        <begin position="1"/>
        <end position="34"/>
    </location>
</feature>
<proteinExistence type="predicted"/>
<accession>A0A9P9DLQ3</accession>
<evidence type="ECO:0000313" key="2">
    <source>
        <dbReference type="EMBL" id="KAH7121825.1"/>
    </source>
</evidence>
<evidence type="ECO:0000256" key="1">
    <source>
        <dbReference type="SAM" id="MobiDB-lite"/>
    </source>
</evidence>
<comment type="caution">
    <text evidence="2">The sequence shown here is derived from an EMBL/GenBank/DDBJ whole genome shotgun (WGS) entry which is preliminary data.</text>
</comment>
<dbReference type="Proteomes" id="UP000717696">
    <property type="component" value="Unassembled WGS sequence"/>
</dbReference>
<gene>
    <name evidence="2" type="ORF">B0J13DRAFT_158886</name>
</gene>
<reference evidence="2" key="1">
    <citation type="journal article" date="2021" name="Nat. Commun.">
        <title>Genetic determinants of endophytism in the Arabidopsis root mycobiome.</title>
        <authorList>
            <person name="Mesny F."/>
            <person name="Miyauchi S."/>
            <person name="Thiergart T."/>
            <person name="Pickel B."/>
            <person name="Atanasova L."/>
            <person name="Karlsson M."/>
            <person name="Huettel B."/>
            <person name="Barry K.W."/>
            <person name="Haridas S."/>
            <person name="Chen C."/>
            <person name="Bauer D."/>
            <person name="Andreopoulos W."/>
            <person name="Pangilinan J."/>
            <person name="LaButti K."/>
            <person name="Riley R."/>
            <person name="Lipzen A."/>
            <person name="Clum A."/>
            <person name="Drula E."/>
            <person name="Henrissat B."/>
            <person name="Kohler A."/>
            <person name="Grigoriev I.V."/>
            <person name="Martin F.M."/>
            <person name="Hacquard S."/>
        </authorList>
    </citation>
    <scope>NUCLEOTIDE SEQUENCE</scope>
    <source>
        <strain evidence="2">MPI-CAGE-AT-0021</strain>
    </source>
</reference>
<feature type="compositionally biased region" description="Polar residues" evidence="1">
    <location>
        <begin position="19"/>
        <end position="34"/>
    </location>
</feature>
<dbReference type="EMBL" id="JAGMUU010000027">
    <property type="protein sequence ID" value="KAH7121825.1"/>
    <property type="molecule type" value="Genomic_DNA"/>
</dbReference>
<organism evidence="2 3">
    <name type="scientific">Dactylonectria estremocensis</name>
    <dbReference type="NCBI Taxonomy" id="1079267"/>
    <lineage>
        <taxon>Eukaryota</taxon>
        <taxon>Fungi</taxon>
        <taxon>Dikarya</taxon>
        <taxon>Ascomycota</taxon>
        <taxon>Pezizomycotina</taxon>
        <taxon>Sordariomycetes</taxon>
        <taxon>Hypocreomycetidae</taxon>
        <taxon>Hypocreales</taxon>
        <taxon>Nectriaceae</taxon>
        <taxon>Dactylonectria</taxon>
    </lineage>
</organism>
<evidence type="ECO:0008006" key="4">
    <source>
        <dbReference type="Google" id="ProtNLM"/>
    </source>
</evidence>
<sequence>MTRGRYATDLGKHPRHDNTASSPRPNAALSPNASSVFEVEEMKFGGMDFTRLELAHPLQSGNVLNGIDFDSLLFGDDPGNPLFDSDGAFRKMESCGNGAVPTTPEQNKHSMENRALFICEDLSCSRDQGFASKIGLDRHKKSVHHDLSILGP</sequence>
<protein>
    <recommendedName>
        <fullName evidence="4">C2H2-type domain-containing protein</fullName>
    </recommendedName>
</protein>
<evidence type="ECO:0000313" key="3">
    <source>
        <dbReference type="Proteomes" id="UP000717696"/>
    </source>
</evidence>